<keyword evidence="4" id="KW-0813">Transport</keyword>
<evidence type="ECO:0000313" key="15">
    <source>
        <dbReference type="EMBL" id="CAI8014232.1"/>
    </source>
</evidence>
<keyword evidence="6" id="KW-0509">mRNA transport</keyword>
<evidence type="ECO:0000256" key="9">
    <source>
        <dbReference type="ARBA" id="ARBA00023010"/>
    </source>
</evidence>
<evidence type="ECO:0000256" key="8">
    <source>
        <dbReference type="ARBA" id="ARBA00022989"/>
    </source>
</evidence>
<feature type="transmembrane region" description="Helical" evidence="14">
    <location>
        <begin position="73"/>
        <end position="91"/>
    </location>
</feature>
<dbReference type="Pfam" id="PF09531">
    <property type="entry name" value="Ndc1_Nup"/>
    <property type="match status" value="1"/>
</dbReference>
<keyword evidence="8 14" id="KW-1133">Transmembrane helix</keyword>
<name>A0AA35WHT6_GEOBA</name>
<evidence type="ECO:0000313" key="16">
    <source>
        <dbReference type="Proteomes" id="UP001174909"/>
    </source>
</evidence>
<keyword evidence="9" id="KW-0811">Translocation</keyword>
<evidence type="ECO:0000256" key="2">
    <source>
        <dbReference type="ARBA" id="ARBA00004567"/>
    </source>
</evidence>
<gene>
    <name evidence="15" type="ORF">GBAR_LOCUS8929</name>
</gene>
<dbReference type="EMBL" id="CASHTH010001351">
    <property type="protein sequence ID" value="CAI8014232.1"/>
    <property type="molecule type" value="Genomic_DNA"/>
</dbReference>
<evidence type="ECO:0000256" key="12">
    <source>
        <dbReference type="ARBA" id="ARBA00023242"/>
    </source>
</evidence>
<reference evidence="15" key="1">
    <citation type="submission" date="2023-03" db="EMBL/GenBank/DDBJ databases">
        <authorList>
            <person name="Steffen K."/>
            <person name="Cardenas P."/>
        </authorList>
    </citation>
    <scope>NUCLEOTIDE SEQUENCE</scope>
</reference>
<evidence type="ECO:0000256" key="6">
    <source>
        <dbReference type="ARBA" id="ARBA00022816"/>
    </source>
</evidence>
<dbReference type="GO" id="GO:0015031">
    <property type="term" value="P:protein transport"/>
    <property type="evidence" value="ECO:0007669"/>
    <property type="project" value="UniProtKB-KW"/>
</dbReference>
<keyword evidence="12" id="KW-0539">Nucleus</keyword>
<feature type="region of interest" description="Disordered" evidence="13">
    <location>
        <begin position="358"/>
        <end position="392"/>
    </location>
</feature>
<keyword evidence="16" id="KW-1185">Reference proteome</keyword>
<dbReference type="InterPro" id="IPR019049">
    <property type="entry name" value="Nucleoporin_prot_Ndc1/Nup"/>
</dbReference>
<protein>
    <submittedName>
        <fullName evidence="15">Nucleoporin NDC1</fullName>
    </submittedName>
</protein>
<dbReference type="AlphaFoldDB" id="A0AA35WHT6"/>
<dbReference type="GO" id="GO:0070762">
    <property type="term" value="C:nuclear pore transmembrane ring"/>
    <property type="evidence" value="ECO:0007669"/>
    <property type="project" value="TreeGrafter"/>
</dbReference>
<dbReference type="GO" id="GO:0030674">
    <property type="term" value="F:protein-macromolecule adaptor activity"/>
    <property type="evidence" value="ECO:0007669"/>
    <property type="project" value="TreeGrafter"/>
</dbReference>
<dbReference type="PANTHER" id="PTHR13269:SF6">
    <property type="entry name" value="NUCLEOPORIN NDC1"/>
    <property type="match status" value="1"/>
</dbReference>
<feature type="transmembrane region" description="Helical" evidence="14">
    <location>
        <begin position="103"/>
        <end position="123"/>
    </location>
</feature>
<comment type="similarity">
    <text evidence="3">Belongs to the NDC1 family.</text>
</comment>
<comment type="caution">
    <text evidence="15">The sequence shown here is derived from an EMBL/GenBank/DDBJ whole genome shotgun (WGS) entry which is preliminary data.</text>
</comment>
<comment type="subcellular location">
    <subcellularLocation>
        <location evidence="1">Nucleus membrane</location>
        <topology evidence="1">Multi-pass membrane protein</topology>
    </subcellularLocation>
    <subcellularLocation>
        <location evidence="2">Nucleus</location>
        <location evidence="2">Nuclear pore complex</location>
    </subcellularLocation>
</comment>
<feature type="transmembrane region" description="Helical" evidence="14">
    <location>
        <begin position="143"/>
        <end position="160"/>
    </location>
</feature>
<dbReference type="GO" id="GO:0031965">
    <property type="term" value="C:nuclear membrane"/>
    <property type="evidence" value="ECO:0007669"/>
    <property type="project" value="UniProtKB-SubCell"/>
</dbReference>
<accession>A0AA35WHT6</accession>
<dbReference type="Proteomes" id="UP001174909">
    <property type="component" value="Unassembled WGS sequence"/>
</dbReference>
<evidence type="ECO:0000256" key="10">
    <source>
        <dbReference type="ARBA" id="ARBA00023132"/>
    </source>
</evidence>
<evidence type="ECO:0000256" key="11">
    <source>
        <dbReference type="ARBA" id="ARBA00023136"/>
    </source>
</evidence>
<evidence type="ECO:0000256" key="7">
    <source>
        <dbReference type="ARBA" id="ARBA00022927"/>
    </source>
</evidence>
<feature type="compositionally biased region" description="Low complexity" evidence="13">
    <location>
        <begin position="377"/>
        <end position="389"/>
    </location>
</feature>
<evidence type="ECO:0000256" key="4">
    <source>
        <dbReference type="ARBA" id="ARBA00022448"/>
    </source>
</evidence>
<feature type="region of interest" description="Disordered" evidence="13">
    <location>
        <begin position="443"/>
        <end position="478"/>
    </location>
</feature>
<feature type="transmembrane region" description="Helical" evidence="14">
    <location>
        <begin position="243"/>
        <end position="263"/>
    </location>
</feature>
<keyword evidence="7" id="KW-0653">Protein transport</keyword>
<feature type="transmembrane region" description="Helical" evidence="14">
    <location>
        <begin position="16"/>
        <end position="37"/>
    </location>
</feature>
<keyword evidence="5 14" id="KW-0812">Transmembrane</keyword>
<evidence type="ECO:0000256" key="3">
    <source>
        <dbReference type="ARBA" id="ARBA00005760"/>
    </source>
</evidence>
<proteinExistence type="inferred from homology"/>
<dbReference type="GO" id="GO:0051028">
    <property type="term" value="P:mRNA transport"/>
    <property type="evidence" value="ECO:0007669"/>
    <property type="project" value="UniProtKB-KW"/>
</dbReference>
<keyword evidence="10" id="KW-0906">Nuclear pore complex</keyword>
<dbReference type="PANTHER" id="PTHR13269">
    <property type="entry name" value="NUCLEOPORIN NDC1"/>
    <property type="match status" value="1"/>
</dbReference>
<evidence type="ECO:0000256" key="1">
    <source>
        <dbReference type="ARBA" id="ARBA00004232"/>
    </source>
</evidence>
<evidence type="ECO:0000256" key="14">
    <source>
        <dbReference type="SAM" id="Phobius"/>
    </source>
</evidence>
<feature type="compositionally biased region" description="Basic and acidic residues" evidence="13">
    <location>
        <begin position="467"/>
        <end position="478"/>
    </location>
</feature>
<keyword evidence="11 14" id="KW-0472">Membrane</keyword>
<sequence length="478" mass="53660">MRSVCDSVYRWRSGAAIVWTCVLSCPALVLYQLLALCNPLHPFTWIQDWLSSVLSARSFVFSCLYLLTLSNTLVIYSTTCAVVLPVYKTRLSVIWGVLRPLRLLVVASYALLGGGASYCLAELAGYHYLWSPHQSCRYCLNEYLFFHAAHGAFIGLRYGVRYYLLKESFMVFPSIQQHKLFRLRGHVTSHVREALTRTLGGLRYFYPLYFLLGYYPRNRVIRLLGLQLRDDVRLTSLSSLMDLGLFTSLLVAGTTIHVGWSFGLRIFRTFQTQAVQFPVVATFSGDRDRTLAVSLTSRASPLVRCLGFLDLHQLALHSHSRRAEVFSLDVDGKPEMWEVVSRECLALVHDLASRLTAKEGGVSTAGPASSSPPPSSASPTAPSPTSYSTEGLQRCPRRRVGTSCRQVFWLLLECLAGWPAARRLDCGPTLLQVWFEGTQTRPQLAQATPTSVEVKKKRQNSDVTSEEDPRQSEEHSFL</sequence>
<organism evidence="15 16">
    <name type="scientific">Geodia barretti</name>
    <name type="common">Barrett's horny sponge</name>
    <dbReference type="NCBI Taxonomy" id="519541"/>
    <lineage>
        <taxon>Eukaryota</taxon>
        <taxon>Metazoa</taxon>
        <taxon>Porifera</taxon>
        <taxon>Demospongiae</taxon>
        <taxon>Heteroscleromorpha</taxon>
        <taxon>Tetractinellida</taxon>
        <taxon>Astrophorina</taxon>
        <taxon>Geodiidae</taxon>
        <taxon>Geodia</taxon>
    </lineage>
</organism>
<evidence type="ECO:0000256" key="13">
    <source>
        <dbReference type="SAM" id="MobiDB-lite"/>
    </source>
</evidence>
<evidence type="ECO:0000256" key="5">
    <source>
        <dbReference type="ARBA" id="ARBA00022692"/>
    </source>
</evidence>
<dbReference type="GO" id="GO:0006999">
    <property type="term" value="P:nuclear pore organization"/>
    <property type="evidence" value="ECO:0007669"/>
    <property type="project" value="TreeGrafter"/>
</dbReference>